<dbReference type="EMBL" id="KQ964256">
    <property type="protein sequence ID" value="KXJ89189.1"/>
    <property type="molecule type" value="Genomic_DNA"/>
</dbReference>
<dbReference type="Proteomes" id="UP000070501">
    <property type="component" value="Unassembled WGS sequence"/>
</dbReference>
<dbReference type="SUPFAM" id="SSF52954">
    <property type="entry name" value="Class II aaRS ABD-related"/>
    <property type="match status" value="1"/>
</dbReference>
<dbReference type="InterPro" id="IPR002314">
    <property type="entry name" value="aa-tRNA-synt_IIb"/>
</dbReference>
<evidence type="ECO:0000256" key="4">
    <source>
        <dbReference type="ARBA" id="ARBA00012831"/>
    </source>
</evidence>
<dbReference type="PROSITE" id="PS50862">
    <property type="entry name" value="AA_TRNA_LIGASE_II"/>
    <property type="match status" value="1"/>
</dbReference>
<keyword evidence="5" id="KW-0963">Cytoplasm</keyword>
<dbReference type="GO" id="GO:0004827">
    <property type="term" value="F:proline-tRNA ligase activity"/>
    <property type="evidence" value="ECO:0007669"/>
    <property type="project" value="UniProtKB-EC"/>
</dbReference>
<dbReference type="GO" id="GO:0005524">
    <property type="term" value="F:ATP binding"/>
    <property type="evidence" value="ECO:0007669"/>
    <property type="project" value="UniProtKB-KW"/>
</dbReference>
<evidence type="ECO:0000256" key="8">
    <source>
        <dbReference type="ARBA" id="ARBA00022840"/>
    </source>
</evidence>
<dbReference type="FunFam" id="3.30.930.10:FF:000066">
    <property type="entry name" value="Proline--tRNA ligase"/>
    <property type="match status" value="1"/>
</dbReference>
<dbReference type="OrthoDB" id="10267474at2759"/>
<dbReference type="InterPro" id="IPR045864">
    <property type="entry name" value="aa-tRNA-synth_II/BPL/LPL"/>
</dbReference>
<comment type="subcellular location">
    <subcellularLocation>
        <location evidence="1">Cytoplasm</location>
    </subcellularLocation>
</comment>
<organism evidence="14 15">
    <name type="scientific">Microdochium bolleyi</name>
    <dbReference type="NCBI Taxonomy" id="196109"/>
    <lineage>
        <taxon>Eukaryota</taxon>
        <taxon>Fungi</taxon>
        <taxon>Dikarya</taxon>
        <taxon>Ascomycota</taxon>
        <taxon>Pezizomycotina</taxon>
        <taxon>Sordariomycetes</taxon>
        <taxon>Xylariomycetidae</taxon>
        <taxon>Xylariales</taxon>
        <taxon>Microdochiaceae</taxon>
        <taxon>Microdochium</taxon>
    </lineage>
</organism>
<name>A0A136IWN8_9PEZI</name>
<dbReference type="InParanoid" id="A0A136IWN8"/>
<keyword evidence="10" id="KW-0030">Aminoacyl-tRNA synthetase</keyword>
<keyword evidence="15" id="KW-1185">Reference proteome</keyword>
<keyword evidence="8" id="KW-0067">ATP-binding</keyword>
<protein>
    <recommendedName>
        <fullName evidence="4">proline--tRNA ligase</fullName>
        <ecNumber evidence="4">6.1.1.15</ecNumber>
    </recommendedName>
    <alternativeName>
        <fullName evidence="11">Prolyl-tRNA synthetase</fullName>
    </alternativeName>
</protein>
<evidence type="ECO:0000259" key="13">
    <source>
        <dbReference type="PROSITE" id="PS50862"/>
    </source>
</evidence>
<dbReference type="PANTHER" id="PTHR42753">
    <property type="entry name" value="MITOCHONDRIAL RIBOSOME PROTEIN L39/PROLYL-TRNA LIGASE FAMILY MEMBER"/>
    <property type="match status" value="1"/>
</dbReference>
<evidence type="ECO:0000256" key="1">
    <source>
        <dbReference type="ARBA" id="ARBA00004496"/>
    </source>
</evidence>
<dbReference type="InterPro" id="IPR036621">
    <property type="entry name" value="Anticodon-bd_dom_sf"/>
</dbReference>
<dbReference type="InterPro" id="IPR006195">
    <property type="entry name" value="aa-tRNA-synth_II"/>
</dbReference>
<dbReference type="Gene3D" id="3.30.930.10">
    <property type="entry name" value="Bira Bifunctional Protein, Domain 2"/>
    <property type="match status" value="2"/>
</dbReference>
<evidence type="ECO:0000256" key="9">
    <source>
        <dbReference type="ARBA" id="ARBA00022917"/>
    </source>
</evidence>
<keyword evidence="7" id="KW-0547">Nucleotide-binding</keyword>
<evidence type="ECO:0000313" key="15">
    <source>
        <dbReference type="Proteomes" id="UP000070501"/>
    </source>
</evidence>
<dbReference type="PRINTS" id="PR01046">
    <property type="entry name" value="TRNASYNTHPRO"/>
</dbReference>
<dbReference type="SUPFAM" id="SSF55681">
    <property type="entry name" value="Class II aaRS and biotin synthetases"/>
    <property type="match status" value="1"/>
</dbReference>
<comment type="catalytic activity">
    <reaction evidence="12">
        <text>tRNA(Pro) + L-proline + ATP = L-prolyl-tRNA(Pro) + AMP + diphosphate</text>
        <dbReference type="Rhea" id="RHEA:14305"/>
        <dbReference type="Rhea" id="RHEA-COMP:9700"/>
        <dbReference type="Rhea" id="RHEA-COMP:9702"/>
        <dbReference type="ChEBI" id="CHEBI:30616"/>
        <dbReference type="ChEBI" id="CHEBI:33019"/>
        <dbReference type="ChEBI" id="CHEBI:60039"/>
        <dbReference type="ChEBI" id="CHEBI:78442"/>
        <dbReference type="ChEBI" id="CHEBI:78532"/>
        <dbReference type="ChEBI" id="CHEBI:456215"/>
        <dbReference type="EC" id="6.1.1.15"/>
    </reaction>
</comment>
<dbReference type="PANTHER" id="PTHR42753:SF2">
    <property type="entry name" value="PROLINE--TRNA LIGASE"/>
    <property type="match status" value="1"/>
</dbReference>
<proteinExistence type="inferred from homology"/>
<dbReference type="Gene3D" id="3.40.50.800">
    <property type="entry name" value="Anticodon-binding domain"/>
    <property type="match status" value="1"/>
</dbReference>
<dbReference type="GO" id="GO:0005739">
    <property type="term" value="C:mitochondrion"/>
    <property type="evidence" value="ECO:0007669"/>
    <property type="project" value="TreeGrafter"/>
</dbReference>
<dbReference type="InterPro" id="IPR004500">
    <property type="entry name" value="Pro-tRNA-synth_IIa_bac-type"/>
</dbReference>
<comment type="subunit">
    <text evidence="3">Homodimer.</text>
</comment>
<keyword evidence="6" id="KW-0436">Ligase</keyword>
<dbReference type="NCBIfam" id="TIGR00409">
    <property type="entry name" value="proS_fam_II"/>
    <property type="match status" value="1"/>
</dbReference>
<dbReference type="InterPro" id="IPR033730">
    <property type="entry name" value="ProRS_core_prok"/>
</dbReference>
<evidence type="ECO:0000256" key="10">
    <source>
        <dbReference type="ARBA" id="ARBA00023146"/>
    </source>
</evidence>
<sequence length="605" mass="67350">MTRPKVSAAIATISSPRSVLARHAFAQCRSYAQAHQHGPRHYTRLSRFWIPTGGLHAKSQQQVDAFDKLVRAGYLRQSQPGVFHLLPLAQRVQVKLERLIDHHMSELGASKVSLSSLSTQALWQKTGRLDAYGPELFRLEDRKETKLLLTPTHEEEITSLVASTVHSYKDLPLRLYQIGRKYRDEVRPRHGLLRGREFTMKDLYTFDSSTEAALETYQQVRAAYSRLFDTLKLPYLVAEASSGDIGGDLSHEYHLPTSIGEDHVISCKTCDYVANEELAVPAIPDPKSPVQYSTMSLFRGITKDRKQLVHVWYPTSVEDATTNKARTLSAEDINMHIIKSIVPLDSSVTLHDGMLPRPSDNKQSPLEAVHIVDRRVTAAFSDHEARRRLESSAVPSMRVSQSSAATHETDVLRIRSGDTCPMCLSPTLEVQKAIELGHTFHLGTKYSEALSAQVQVPSLEKRGTSQRTFVQMGCHGIGVSRIIGAVADHLADDKGLNWPRAIAPFEVAVVPTQDNTEDAADVAKLLAQAETGNSPRIDVALDDRPLSLPWKLKDADATGYPVIVILGRAWQEKRLCSVQCRRLGLTSDVPLEELAEHARKLLVQL</sequence>
<dbReference type="Pfam" id="PF00587">
    <property type="entry name" value="tRNA-synt_2b"/>
    <property type="match status" value="1"/>
</dbReference>
<dbReference type="STRING" id="196109.A0A136IWN8"/>
<dbReference type="Pfam" id="PF03129">
    <property type="entry name" value="HGTP_anticodon"/>
    <property type="match status" value="1"/>
</dbReference>
<dbReference type="InterPro" id="IPR002316">
    <property type="entry name" value="Pro-tRNA-ligase_IIa"/>
</dbReference>
<dbReference type="InterPro" id="IPR050062">
    <property type="entry name" value="Pro-tRNA_synthetase"/>
</dbReference>
<evidence type="ECO:0000256" key="7">
    <source>
        <dbReference type="ARBA" id="ARBA00022741"/>
    </source>
</evidence>
<evidence type="ECO:0000256" key="2">
    <source>
        <dbReference type="ARBA" id="ARBA00008226"/>
    </source>
</evidence>
<dbReference type="FunCoup" id="A0A136IWN8">
    <property type="interactions" value="395"/>
</dbReference>
<dbReference type="CDD" id="cd00779">
    <property type="entry name" value="ProRS_core_prok"/>
    <property type="match status" value="1"/>
</dbReference>
<keyword evidence="9" id="KW-0648">Protein biosynthesis</keyword>
<reference evidence="15" key="1">
    <citation type="submission" date="2016-02" db="EMBL/GenBank/DDBJ databases">
        <title>Draft genome sequence of Microdochium bolleyi, a fungal endophyte of beachgrass.</title>
        <authorList>
            <consortium name="DOE Joint Genome Institute"/>
            <person name="David A.S."/>
            <person name="May G."/>
            <person name="Haridas S."/>
            <person name="Lim J."/>
            <person name="Wang M."/>
            <person name="Labutti K."/>
            <person name="Lipzen A."/>
            <person name="Barry K."/>
            <person name="Grigoriev I.V."/>
        </authorList>
    </citation>
    <scope>NUCLEOTIDE SEQUENCE [LARGE SCALE GENOMIC DNA]</scope>
    <source>
        <strain evidence="15">J235TASD1</strain>
    </source>
</reference>
<dbReference type="AlphaFoldDB" id="A0A136IWN8"/>
<gene>
    <name evidence="14" type="ORF">Micbo1qcDRAFT_137778</name>
</gene>
<feature type="domain" description="Aminoacyl-transfer RNA synthetases class-II family profile" evidence="13">
    <location>
        <begin position="95"/>
        <end position="499"/>
    </location>
</feature>
<evidence type="ECO:0000256" key="12">
    <source>
        <dbReference type="ARBA" id="ARBA00047671"/>
    </source>
</evidence>
<accession>A0A136IWN8</accession>
<dbReference type="InterPro" id="IPR004154">
    <property type="entry name" value="Anticodon-bd"/>
</dbReference>
<evidence type="ECO:0000256" key="5">
    <source>
        <dbReference type="ARBA" id="ARBA00022490"/>
    </source>
</evidence>
<dbReference type="GO" id="GO:0006433">
    <property type="term" value="P:prolyl-tRNA aminoacylation"/>
    <property type="evidence" value="ECO:0007669"/>
    <property type="project" value="InterPro"/>
</dbReference>
<dbReference type="EC" id="6.1.1.15" evidence="4"/>
<evidence type="ECO:0000256" key="6">
    <source>
        <dbReference type="ARBA" id="ARBA00022598"/>
    </source>
</evidence>
<comment type="similarity">
    <text evidence="2">Belongs to the class-II aminoacyl-tRNA synthetase family.</text>
</comment>
<evidence type="ECO:0000256" key="3">
    <source>
        <dbReference type="ARBA" id="ARBA00011738"/>
    </source>
</evidence>
<evidence type="ECO:0000313" key="14">
    <source>
        <dbReference type="EMBL" id="KXJ89189.1"/>
    </source>
</evidence>
<evidence type="ECO:0000256" key="11">
    <source>
        <dbReference type="ARBA" id="ARBA00029731"/>
    </source>
</evidence>